<reference evidence="1 2" key="1">
    <citation type="journal article" date="2018" name="J. Allergy Clin. Immunol.">
        <title>High-quality assembly of Dermatophagoides pteronyssinus genome and transcriptome reveals a wide range of novel allergens.</title>
        <authorList>
            <person name="Liu X.Y."/>
            <person name="Yang K.Y."/>
            <person name="Wang M.Q."/>
            <person name="Kwok J.S."/>
            <person name="Zeng X."/>
            <person name="Yang Z."/>
            <person name="Xiao X.J."/>
            <person name="Lau C.P."/>
            <person name="Li Y."/>
            <person name="Huang Z.M."/>
            <person name="Ba J.G."/>
            <person name="Yim A.K."/>
            <person name="Ouyang C.Y."/>
            <person name="Ngai S.M."/>
            <person name="Chan T.F."/>
            <person name="Leung E.L."/>
            <person name="Liu L."/>
            <person name="Liu Z.G."/>
            <person name="Tsui S.K."/>
        </authorList>
    </citation>
    <scope>NUCLEOTIDE SEQUENCE [LARGE SCALE GENOMIC DNA]</scope>
    <source>
        <strain evidence="1">Derp</strain>
    </source>
</reference>
<name>A0ABQ8JBM1_DERPT</name>
<proteinExistence type="predicted"/>
<accession>A0ABQ8JBM1</accession>
<dbReference type="Proteomes" id="UP000887458">
    <property type="component" value="Unassembled WGS sequence"/>
</dbReference>
<evidence type="ECO:0000313" key="1">
    <source>
        <dbReference type="EMBL" id="KAH9419741.1"/>
    </source>
</evidence>
<gene>
    <name evidence="1" type="ORF">DERP_001572</name>
</gene>
<keyword evidence="2" id="KW-1185">Reference proteome</keyword>
<protein>
    <submittedName>
        <fullName evidence="1">Uncharacterized protein</fullName>
    </submittedName>
</protein>
<dbReference type="EMBL" id="NJHN03000054">
    <property type="protein sequence ID" value="KAH9419741.1"/>
    <property type="molecule type" value="Genomic_DNA"/>
</dbReference>
<reference evidence="1 2" key="2">
    <citation type="journal article" date="2022" name="Mol. Biol. Evol.">
        <title>Comparative Genomics Reveals Insights into the Divergent Evolution of Astigmatic Mites and Household Pest Adaptations.</title>
        <authorList>
            <person name="Xiong Q."/>
            <person name="Wan A.T."/>
            <person name="Liu X."/>
            <person name="Fung C.S."/>
            <person name="Xiao X."/>
            <person name="Malainual N."/>
            <person name="Hou J."/>
            <person name="Wang L."/>
            <person name="Wang M."/>
            <person name="Yang K.Y."/>
            <person name="Cui Y."/>
            <person name="Leung E.L."/>
            <person name="Nong W."/>
            <person name="Shin S.K."/>
            <person name="Au S.W."/>
            <person name="Jeong K.Y."/>
            <person name="Chew F.T."/>
            <person name="Hui J.H."/>
            <person name="Leung T.F."/>
            <person name="Tungtrongchitr A."/>
            <person name="Zhong N."/>
            <person name="Liu Z."/>
            <person name="Tsui S.K."/>
        </authorList>
    </citation>
    <scope>NUCLEOTIDE SEQUENCE [LARGE SCALE GENOMIC DNA]</scope>
    <source>
        <strain evidence="1">Derp</strain>
    </source>
</reference>
<sequence length="85" mass="9904">MKINKKFHWIKQIILLISNKENELIENIIEMEIHRNSFNGLANKTYLCITKTKCKSATKSNTGYFLALILPKKSIFDINDDDDDD</sequence>
<comment type="caution">
    <text evidence="1">The sequence shown here is derived from an EMBL/GenBank/DDBJ whole genome shotgun (WGS) entry which is preliminary data.</text>
</comment>
<organism evidence="1 2">
    <name type="scientific">Dermatophagoides pteronyssinus</name>
    <name type="common">European house dust mite</name>
    <dbReference type="NCBI Taxonomy" id="6956"/>
    <lineage>
        <taxon>Eukaryota</taxon>
        <taxon>Metazoa</taxon>
        <taxon>Ecdysozoa</taxon>
        <taxon>Arthropoda</taxon>
        <taxon>Chelicerata</taxon>
        <taxon>Arachnida</taxon>
        <taxon>Acari</taxon>
        <taxon>Acariformes</taxon>
        <taxon>Sarcoptiformes</taxon>
        <taxon>Astigmata</taxon>
        <taxon>Psoroptidia</taxon>
        <taxon>Analgoidea</taxon>
        <taxon>Pyroglyphidae</taxon>
        <taxon>Dermatophagoidinae</taxon>
        <taxon>Dermatophagoides</taxon>
    </lineage>
</organism>
<evidence type="ECO:0000313" key="2">
    <source>
        <dbReference type="Proteomes" id="UP000887458"/>
    </source>
</evidence>